<keyword evidence="6" id="KW-0732">Signal</keyword>
<dbReference type="InterPro" id="IPR018392">
    <property type="entry name" value="LysM"/>
</dbReference>
<dbReference type="GO" id="GO:0071555">
    <property type="term" value="P:cell wall organization"/>
    <property type="evidence" value="ECO:0007669"/>
    <property type="project" value="UniProtKB-KW"/>
</dbReference>
<dbReference type="GO" id="GO:0030288">
    <property type="term" value="C:outer membrane-bounded periplasmic space"/>
    <property type="evidence" value="ECO:0007669"/>
    <property type="project" value="TreeGrafter"/>
</dbReference>
<evidence type="ECO:0000313" key="9">
    <source>
        <dbReference type="Proteomes" id="UP000030380"/>
    </source>
</evidence>
<accession>A0A0A3ANK6</accession>
<dbReference type="SMART" id="SM00257">
    <property type="entry name" value="LysM"/>
    <property type="match status" value="1"/>
</dbReference>
<dbReference type="GO" id="GO:0009253">
    <property type="term" value="P:peptidoglycan catabolic process"/>
    <property type="evidence" value="ECO:0007669"/>
    <property type="project" value="InterPro"/>
</dbReference>
<keyword evidence="5" id="KW-0961">Cell wall biogenesis/degradation</keyword>
<dbReference type="InterPro" id="IPR002508">
    <property type="entry name" value="MurNAc-LAA_cat"/>
</dbReference>
<dbReference type="InterPro" id="IPR036779">
    <property type="entry name" value="LysM_dom_sf"/>
</dbReference>
<protein>
    <recommendedName>
        <fullName evidence="3">N-acetylmuramoyl-L-alanine amidase</fullName>
        <ecNumber evidence="3">3.5.1.28</ecNumber>
    </recommendedName>
</protein>
<dbReference type="EC" id="3.5.1.28" evidence="3"/>
<dbReference type="EMBL" id="JSUM01000004">
    <property type="protein sequence ID" value="KGQ70936.1"/>
    <property type="molecule type" value="Genomic_DNA"/>
</dbReference>
<comment type="caution">
    <text evidence="8">The sequence shown here is derived from an EMBL/GenBank/DDBJ whole genome shotgun (WGS) entry which is preliminary data.</text>
</comment>
<dbReference type="SMART" id="SM00646">
    <property type="entry name" value="Ami_3"/>
    <property type="match status" value="1"/>
</dbReference>
<evidence type="ECO:0000259" key="7">
    <source>
        <dbReference type="PROSITE" id="PS51782"/>
    </source>
</evidence>
<dbReference type="SUPFAM" id="SSF54106">
    <property type="entry name" value="LysM domain"/>
    <property type="match status" value="1"/>
</dbReference>
<dbReference type="STRING" id="505317.OA57_03620"/>
<dbReference type="CDD" id="cd02696">
    <property type="entry name" value="MurNAc-LAA"/>
    <property type="match status" value="1"/>
</dbReference>
<dbReference type="PROSITE" id="PS51782">
    <property type="entry name" value="LYSM"/>
    <property type="match status" value="1"/>
</dbReference>
<evidence type="ECO:0000256" key="5">
    <source>
        <dbReference type="ARBA" id="ARBA00023316"/>
    </source>
</evidence>
<organism evidence="8 9">
    <name type="scientific">Chelonobacter oris</name>
    <dbReference type="NCBI Taxonomy" id="505317"/>
    <lineage>
        <taxon>Bacteria</taxon>
        <taxon>Pseudomonadati</taxon>
        <taxon>Pseudomonadota</taxon>
        <taxon>Gammaproteobacteria</taxon>
        <taxon>Pasteurellales</taxon>
        <taxon>Pasteurellaceae</taxon>
        <taxon>Chelonobacter</taxon>
    </lineage>
</organism>
<comment type="similarity">
    <text evidence="2">Belongs to the N-acetylmuramoyl-L-alanine amidase 3 family.</text>
</comment>
<keyword evidence="9" id="KW-1185">Reference proteome</keyword>
<dbReference type="InterPro" id="IPR050695">
    <property type="entry name" value="N-acetylmuramoyl_amidase_3"/>
</dbReference>
<dbReference type="Pfam" id="PF01520">
    <property type="entry name" value="Amidase_3"/>
    <property type="match status" value="1"/>
</dbReference>
<evidence type="ECO:0000256" key="4">
    <source>
        <dbReference type="ARBA" id="ARBA00022801"/>
    </source>
</evidence>
<sequence length="465" mass="50774">MKKPALFLTYLFTLLLGFISFSATAGTLTALEVKNDAKNTNVTFSFSLATKYSYFALQNPERLVIDFANSQAHANLLPKKVGDSVITNIRTSSPPRSTTLRVVLELDQKSAVKFHNNGKKITVAVNNPTSKTTKPKTATAKVANAAVKTATTTKNQATAARSNTARTGVLVIAIDAGHGGKDPGAIGTGLKLREKTVTLQIAKELKALLDKDHRFKSVLTRTGDYYISVPNRSEIARKNKANYLISIHADANRSPSLRGASVWVLSNKRASSEMGRWLEDHEKQSELLGGAGNVLASHDEKYLNQTVLDLQFGHSQRAGYQLGQSILKRFGNFAKLSKRVPQHASLGVLRSPDIPSVLVETGFLSNHEEESKLATAAYRRQIANAIYRGLIDYYNTSGEANTLKNIAANKNTPSRSNTPAFHTVKAGETLGGISIKYNIKIRELQRLNSLSNDSVRIGQKIKLQD</sequence>
<dbReference type="OrthoDB" id="9806267at2"/>
<proteinExistence type="inferred from homology"/>
<dbReference type="PANTHER" id="PTHR30404">
    <property type="entry name" value="N-ACETYLMURAMOYL-L-ALANINE AMIDASE"/>
    <property type="match status" value="1"/>
</dbReference>
<dbReference type="InterPro" id="IPR021731">
    <property type="entry name" value="AMIN_dom"/>
</dbReference>
<dbReference type="CDD" id="cd00118">
    <property type="entry name" value="LysM"/>
    <property type="match status" value="1"/>
</dbReference>
<dbReference type="SUPFAM" id="SSF53187">
    <property type="entry name" value="Zn-dependent exopeptidases"/>
    <property type="match status" value="1"/>
</dbReference>
<reference evidence="8 9" key="1">
    <citation type="submission" date="2014-11" db="EMBL/GenBank/DDBJ databases">
        <title>Draft genome sequence of Chelonobacter oris 1662T, associated with respiratory disease in Hermann's Tortoises.</title>
        <authorList>
            <person name="Kudirkiene E."/>
            <person name="Hansen M.J."/>
            <person name="Bojesen A.M."/>
        </authorList>
    </citation>
    <scope>NUCLEOTIDE SEQUENCE [LARGE SCALE GENOMIC DNA]</scope>
    <source>
        <strain evidence="8 9">1662</strain>
    </source>
</reference>
<dbReference type="Gene3D" id="3.40.630.40">
    <property type="entry name" value="Zn-dependent exopeptidases"/>
    <property type="match status" value="1"/>
</dbReference>
<evidence type="ECO:0000256" key="3">
    <source>
        <dbReference type="ARBA" id="ARBA00011901"/>
    </source>
</evidence>
<dbReference type="PANTHER" id="PTHR30404:SF6">
    <property type="entry name" value="N-ACETYLMURAMOYL-L-ALANINE AMIDASE AMIB"/>
    <property type="match status" value="1"/>
</dbReference>
<feature type="signal peptide" evidence="6">
    <location>
        <begin position="1"/>
        <end position="25"/>
    </location>
</feature>
<evidence type="ECO:0000313" key="8">
    <source>
        <dbReference type="EMBL" id="KGQ70936.1"/>
    </source>
</evidence>
<name>A0A0A3ANK6_9PAST</name>
<evidence type="ECO:0000256" key="6">
    <source>
        <dbReference type="SAM" id="SignalP"/>
    </source>
</evidence>
<dbReference type="Pfam" id="PF11741">
    <property type="entry name" value="AMIN"/>
    <property type="match status" value="1"/>
</dbReference>
<dbReference type="GO" id="GO:0008745">
    <property type="term" value="F:N-acetylmuramoyl-L-alanine amidase activity"/>
    <property type="evidence" value="ECO:0007669"/>
    <property type="project" value="UniProtKB-EC"/>
</dbReference>
<dbReference type="Proteomes" id="UP000030380">
    <property type="component" value="Unassembled WGS sequence"/>
</dbReference>
<feature type="chain" id="PRO_5002008771" description="N-acetylmuramoyl-L-alanine amidase" evidence="6">
    <location>
        <begin position="26"/>
        <end position="465"/>
    </location>
</feature>
<dbReference type="Pfam" id="PF01476">
    <property type="entry name" value="LysM"/>
    <property type="match status" value="1"/>
</dbReference>
<gene>
    <name evidence="8" type="ORF">OA57_03620</name>
</gene>
<dbReference type="AlphaFoldDB" id="A0A0A3ANK6"/>
<dbReference type="Gene3D" id="2.60.40.3500">
    <property type="match status" value="1"/>
</dbReference>
<comment type="catalytic activity">
    <reaction evidence="1">
        <text>Hydrolyzes the link between N-acetylmuramoyl residues and L-amino acid residues in certain cell-wall glycopeptides.</text>
        <dbReference type="EC" id="3.5.1.28"/>
    </reaction>
</comment>
<dbReference type="Gene3D" id="3.10.350.10">
    <property type="entry name" value="LysM domain"/>
    <property type="match status" value="1"/>
</dbReference>
<feature type="domain" description="LysM" evidence="7">
    <location>
        <begin position="420"/>
        <end position="463"/>
    </location>
</feature>
<evidence type="ECO:0000256" key="2">
    <source>
        <dbReference type="ARBA" id="ARBA00010860"/>
    </source>
</evidence>
<evidence type="ECO:0000256" key="1">
    <source>
        <dbReference type="ARBA" id="ARBA00001561"/>
    </source>
</evidence>
<keyword evidence="4" id="KW-0378">Hydrolase</keyword>